<dbReference type="Gene3D" id="3.80.10.10">
    <property type="entry name" value="Ribonuclease Inhibitor"/>
    <property type="match status" value="1"/>
</dbReference>
<reference evidence="1" key="2">
    <citation type="journal article" date="2018" name="Sci. Data">
        <title>The draft genome sequence of cork oak.</title>
        <authorList>
            <person name="Ramos A.M."/>
            <person name="Usie A."/>
            <person name="Barbosa P."/>
            <person name="Barros P.M."/>
            <person name="Capote T."/>
            <person name="Chaves I."/>
            <person name="Simoes F."/>
            <person name="Abreu I."/>
            <person name="Carrasquinho I."/>
            <person name="Faro C."/>
            <person name="Guimaraes J.B."/>
            <person name="Mendonca D."/>
            <person name="Nobrega F."/>
            <person name="Rodrigues L."/>
            <person name="Saibo N.J.M."/>
            <person name="Varela M.C."/>
            <person name="Egas C."/>
            <person name="Matos J."/>
            <person name="Miguel C.M."/>
            <person name="Oliveira M.M."/>
            <person name="Ricardo C.P."/>
            <person name="Goncalves S."/>
        </authorList>
    </citation>
    <scope>NUCLEOTIDE SEQUENCE [LARGE SCALE GENOMIC DNA]</scope>
    <source>
        <strain evidence="1">HL8</strain>
    </source>
</reference>
<dbReference type="InterPro" id="IPR032675">
    <property type="entry name" value="LRR_dom_sf"/>
</dbReference>
<dbReference type="EMBL" id="PKMF04000008">
    <property type="protein sequence ID" value="KAK7860209.1"/>
    <property type="molecule type" value="Genomic_DNA"/>
</dbReference>
<accession>A0AAW0MBM4</accession>
<gene>
    <name evidence="1" type="ORF">CFP56_042129</name>
</gene>
<dbReference type="AlphaFoldDB" id="A0AAW0MBM4"/>
<dbReference type="SUPFAM" id="SSF52047">
    <property type="entry name" value="RNI-like"/>
    <property type="match status" value="1"/>
</dbReference>
<protein>
    <submittedName>
        <fullName evidence="1">Uncharacterized protein</fullName>
    </submittedName>
</protein>
<reference evidence="1" key="3">
    <citation type="submission" date="2023-07" db="EMBL/GenBank/DDBJ databases">
        <title>An improved reference 1 genome and first organelle genomes of Quercus suber.</title>
        <authorList>
            <consortium name="Genosuber Consortium"/>
            <person name="Usie A."/>
            <person name="Serra O."/>
            <person name="Barros P."/>
        </authorList>
    </citation>
    <scope>NUCLEOTIDE SEQUENCE</scope>
    <source>
        <strain evidence="1">HL8</strain>
        <tissue evidence="1">Leaves</tissue>
    </source>
</reference>
<proteinExistence type="predicted"/>
<evidence type="ECO:0000313" key="1">
    <source>
        <dbReference type="EMBL" id="KAK7860209.1"/>
    </source>
</evidence>
<name>A0AAW0MBM4_QUESU</name>
<reference evidence="1" key="1">
    <citation type="submission" date="2017-12" db="EMBL/GenBank/DDBJ databases">
        <authorList>
            <person name="Barbosa P."/>
            <person name="Usie A."/>
            <person name="Ramos A.M."/>
        </authorList>
    </citation>
    <scope>NUCLEOTIDE SEQUENCE</scope>
    <source>
        <strain evidence="1">HL8</strain>
        <tissue evidence="1">Leaves</tissue>
    </source>
</reference>
<organism evidence="1">
    <name type="scientific">Quercus suber</name>
    <name type="common">Cork oak</name>
    <dbReference type="NCBI Taxonomy" id="58331"/>
    <lineage>
        <taxon>Eukaryota</taxon>
        <taxon>Viridiplantae</taxon>
        <taxon>Streptophyta</taxon>
        <taxon>Embryophyta</taxon>
        <taxon>Tracheophyta</taxon>
        <taxon>Spermatophyta</taxon>
        <taxon>Magnoliopsida</taxon>
        <taxon>eudicotyledons</taxon>
        <taxon>Gunneridae</taxon>
        <taxon>Pentapetalae</taxon>
        <taxon>rosids</taxon>
        <taxon>fabids</taxon>
        <taxon>Fagales</taxon>
        <taxon>Fagaceae</taxon>
        <taxon>Quercus</taxon>
    </lineage>
</organism>
<comment type="caution">
    <text evidence="1">The sequence shown here is derived from an EMBL/GenBank/DDBJ whole genome shotgun (WGS) entry which is preliminary data.</text>
</comment>
<sequence length="152" mass="17028">MASKFGFSFLPNLVAGSKRELLSYNTKLPPSTTLINIIFHLGTQATKRVIAVNGEESSATSQLAVALVPRFELEWDSWMEFKAFTNLEDLYLSGTEINDLVTTGDSNILTKLQLLDLSWNDFNARVLESLTAFLHYFLNFSPVTSLQFIALD</sequence>